<dbReference type="CDD" id="cd12113">
    <property type="entry name" value="PHP_PolIIIA_DnaE3"/>
    <property type="match status" value="1"/>
</dbReference>
<evidence type="ECO:0000256" key="11">
    <source>
        <dbReference type="ARBA" id="ARBA00049244"/>
    </source>
</evidence>
<dbReference type="SUPFAM" id="SSF160975">
    <property type="entry name" value="AF1531-like"/>
    <property type="match status" value="1"/>
</dbReference>
<keyword evidence="5" id="KW-0808">Transferase</keyword>
<keyword evidence="9" id="KW-0239">DNA-directed DNA polymerase</keyword>
<dbReference type="InterPro" id="IPR040982">
    <property type="entry name" value="DNA_pol3_finger"/>
</dbReference>
<comment type="caution">
    <text evidence="14">The sequence shown here is derived from an EMBL/GenBank/DDBJ whole genome shotgun (WGS) entry which is preliminary data.</text>
</comment>
<dbReference type="InterPro" id="IPR004042">
    <property type="entry name" value="Intein_endonuc_central"/>
</dbReference>
<evidence type="ECO:0000256" key="5">
    <source>
        <dbReference type="ARBA" id="ARBA00022679"/>
    </source>
</evidence>
<dbReference type="SUPFAM" id="SSF55608">
    <property type="entry name" value="Homing endonucleases"/>
    <property type="match status" value="1"/>
</dbReference>
<dbReference type="PANTHER" id="PTHR32294:SF0">
    <property type="entry name" value="DNA POLYMERASE III SUBUNIT ALPHA"/>
    <property type="match status" value="1"/>
</dbReference>
<dbReference type="GO" id="GO:0003887">
    <property type="term" value="F:DNA-directed DNA polymerase activity"/>
    <property type="evidence" value="ECO:0007669"/>
    <property type="project" value="UniProtKB-KW"/>
</dbReference>
<dbReference type="Proteomes" id="UP000230790">
    <property type="component" value="Unassembled WGS sequence"/>
</dbReference>
<dbReference type="Gene3D" id="2.170.16.10">
    <property type="entry name" value="Hedgehog/Intein (Hint) domain"/>
    <property type="match status" value="2"/>
</dbReference>
<evidence type="ECO:0000313" key="14">
    <source>
        <dbReference type="EMBL" id="PJF47947.1"/>
    </source>
</evidence>
<dbReference type="Pfam" id="PF17657">
    <property type="entry name" value="DNA_pol3_finger"/>
    <property type="match status" value="2"/>
</dbReference>
<accession>A0A2M8QDS0</accession>
<dbReference type="Gene3D" id="1.10.10.1600">
    <property type="entry name" value="Bacterial DNA polymerase III alpha subunit, thumb domain"/>
    <property type="match status" value="1"/>
</dbReference>
<keyword evidence="7" id="KW-0235">DNA replication</keyword>
<feature type="region of interest" description="Disordered" evidence="12">
    <location>
        <begin position="1581"/>
        <end position="1602"/>
    </location>
</feature>
<evidence type="ECO:0000256" key="4">
    <source>
        <dbReference type="ARBA" id="ARBA00019114"/>
    </source>
</evidence>
<proteinExistence type="inferred from homology"/>
<dbReference type="SUPFAM" id="SSF89550">
    <property type="entry name" value="PHP domain-like"/>
    <property type="match status" value="1"/>
</dbReference>
<dbReference type="PANTHER" id="PTHR32294">
    <property type="entry name" value="DNA POLYMERASE III SUBUNIT ALPHA"/>
    <property type="match status" value="1"/>
</dbReference>
<dbReference type="InterPro" id="IPR004860">
    <property type="entry name" value="LAGLIDADG_dom"/>
</dbReference>
<evidence type="ECO:0000256" key="12">
    <source>
        <dbReference type="SAM" id="MobiDB-lite"/>
    </source>
</evidence>
<dbReference type="Pfam" id="PF01336">
    <property type="entry name" value="tRNA_anti-codon"/>
    <property type="match status" value="1"/>
</dbReference>
<dbReference type="NCBIfam" id="TIGR00594">
    <property type="entry name" value="polc"/>
    <property type="match status" value="1"/>
</dbReference>
<feature type="domain" description="DOD-type homing endonuclease" evidence="13">
    <location>
        <begin position="821"/>
        <end position="970"/>
    </location>
</feature>
<dbReference type="Gene3D" id="3.10.28.10">
    <property type="entry name" value="Homing endonucleases"/>
    <property type="match status" value="1"/>
</dbReference>
<dbReference type="Gene3D" id="3.20.20.140">
    <property type="entry name" value="Metal-dependent hydrolases"/>
    <property type="match status" value="1"/>
</dbReference>
<dbReference type="Pfam" id="PF07733">
    <property type="entry name" value="DNA_pol3_alpha"/>
    <property type="match status" value="1"/>
</dbReference>
<dbReference type="InterPro" id="IPR036844">
    <property type="entry name" value="Hint_dom_sf"/>
</dbReference>
<dbReference type="InterPro" id="IPR003141">
    <property type="entry name" value="Pol/His_phosphatase_N"/>
</dbReference>
<dbReference type="InterPro" id="IPR016195">
    <property type="entry name" value="Pol/histidinol_Pase-like"/>
</dbReference>
<dbReference type="EC" id="2.7.7.7" evidence="3"/>
<dbReference type="SMART" id="SM00481">
    <property type="entry name" value="POLIIIAc"/>
    <property type="match status" value="1"/>
</dbReference>
<dbReference type="GO" id="GO:0005737">
    <property type="term" value="C:cytoplasm"/>
    <property type="evidence" value="ECO:0007669"/>
    <property type="project" value="UniProtKB-SubCell"/>
</dbReference>
<dbReference type="InterPro" id="IPR011708">
    <property type="entry name" value="DNA_pol3_alpha_NTPase_dom"/>
</dbReference>
<comment type="similarity">
    <text evidence="2">Belongs to the DNA polymerase type-C family. DnaE subfamily.</text>
</comment>
<dbReference type="SUPFAM" id="SSF51294">
    <property type="entry name" value="Hedgehog/intein (Hint) domain"/>
    <property type="match status" value="1"/>
</dbReference>
<dbReference type="GO" id="GO:0008408">
    <property type="term" value="F:3'-5' exonuclease activity"/>
    <property type="evidence" value="ECO:0007669"/>
    <property type="project" value="InterPro"/>
</dbReference>
<dbReference type="SMART" id="SM00305">
    <property type="entry name" value="HintC"/>
    <property type="match status" value="1"/>
</dbReference>
<dbReference type="InterPro" id="IPR041931">
    <property type="entry name" value="DNA_pol3_alpha_thumb_dom"/>
</dbReference>
<evidence type="ECO:0000256" key="1">
    <source>
        <dbReference type="ARBA" id="ARBA00004496"/>
    </source>
</evidence>
<dbReference type="PROSITE" id="PS50818">
    <property type="entry name" value="INTEIN_C_TER"/>
    <property type="match status" value="1"/>
</dbReference>
<dbReference type="GO" id="GO:0003676">
    <property type="term" value="F:nucleic acid binding"/>
    <property type="evidence" value="ECO:0007669"/>
    <property type="project" value="InterPro"/>
</dbReference>
<dbReference type="CDD" id="cd04485">
    <property type="entry name" value="DnaE_OBF"/>
    <property type="match status" value="1"/>
</dbReference>
<gene>
    <name evidence="14" type="ORF">CUN48_05990</name>
</gene>
<dbReference type="InterPro" id="IPR029460">
    <property type="entry name" value="DNAPol_HHH"/>
</dbReference>
<comment type="subcellular location">
    <subcellularLocation>
        <location evidence="1">Cytoplasm</location>
    </subcellularLocation>
</comment>
<protein>
    <recommendedName>
        <fullName evidence="4">DNA polymerase III subunit alpha</fullName>
        <ecNumber evidence="3">2.7.7.7</ecNumber>
    </recommendedName>
</protein>
<dbReference type="EMBL" id="PGTN01000029">
    <property type="protein sequence ID" value="PJF47947.1"/>
    <property type="molecule type" value="Genomic_DNA"/>
</dbReference>
<evidence type="ECO:0000256" key="2">
    <source>
        <dbReference type="ARBA" id="ARBA00009496"/>
    </source>
</evidence>
<dbReference type="Pfam" id="PF14528">
    <property type="entry name" value="LAGLIDADG_3"/>
    <property type="match status" value="1"/>
</dbReference>
<dbReference type="InterPro" id="IPR003586">
    <property type="entry name" value="Hint_dom_C"/>
</dbReference>
<evidence type="ECO:0000256" key="9">
    <source>
        <dbReference type="ARBA" id="ARBA00022932"/>
    </source>
</evidence>
<dbReference type="GO" id="GO:0004519">
    <property type="term" value="F:endonuclease activity"/>
    <property type="evidence" value="ECO:0007669"/>
    <property type="project" value="InterPro"/>
</dbReference>
<dbReference type="Gene3D" id="2.40.50.140">
    <property type="entry name" value="Nucleic acid-binding proteins"/>
    <property type="match status" value="1"/>
</dbReference>
<dbReference type="InterPro" id="IPR004365">
    <property type="entry name" value="NA-bd_OB_tRNA"/>
</dbReference>
<dbReference type="CDD" id="cd00081">
    <property type="entry name" value="Hint"/>
    <property type="match status" value="2"/>
</dbReference>
<dbReference type="InterPro" id="IPR004013">
    <property type="entry name" value="PHP_dom"/>
</dbReference>
<dbReference type="InterPro" id="IPR004805">
    <property type="entry name" value="DnaE2/DnaE/PolC"/>
</dbReference>
<name>A0A2M8QDS0_9CHLR</name>
<dbReference type="Pfam" id="PF14579">
    <property type="entry name" value="HHH_6"/>
    <property type="match status" value="1"/>
</dbReference>
<dbReference type="GO" id="GO:0006260">
    <property type="term" value="P:DNA replication"/>
    <property type="evidence" value="ECO:0007669"/>
    <property type="project" value="UniProtKB-KW"/>
</dbReference>
<evidence type="ECO:0000256" key="10">
    <source>
        <dbReference type="ARBA" id="ARBA00023000"/>
    </source>
</evidence>
<keyword evidence="10" id="KW-0651">Protein splicing</keyword>
<evidence type="ECO:0000259" key="13">
    <source>
        <dbReference type="PROSITE" id="PS50819"/>
    </source>
</evidence>
<dbReference type="InterPro" id="IPR030934">
    <property type="entry name" value="Intein_C"/>
</dbReference>
<dbReference type="PROSITE" id="PS50817">
    <property type="entry name" value="INTEIN_N_TER"/>
    <property type="match status" value="1"/>
</dbReference>
<dbReference type="GO" id="GO:0016539">
    <property type="term" value="P:intein-mediated protein splicing"/>
    <property type="evidence" value="ECO:0007669"/>
    <property type="project" value="InterPro"/>
</dbReference>
<dbReference type="InterPro" id="IPR006141">
    <property type="entry name" value="Intein_N"/>
</dbReference>
<evidence type="ECO:0000313" key="15">
    <source>
        <dbReference type="Proteomes" id="UP000230790"/>
    </source>
</evidence>
<dbReference type="Pfam" id="PF02811">
    <property type="entry name" value="PHP"/>
    <property type="match status" value="1"/>
</dbReference>
<keyword evidence="6" id="KW-0548">Nucleotidyltransferase</keyword>
<dbReference type="SMART" id="SM00306">
    <property type="entry name" value="HintN"/>
    <property type="match status" value="1"/>
</dbReference>
<comment type="catalytic activity">
    <reaction evidence="11">
        <text>DNA(n) + a 2'-deoxyribonucleoside 5'-triphosphate = DNA(n+1) + diphosphate</text>
        <dbReference type="Rhea" id="RHEA:22508"/>
        <dbReference type="Rhea" id="RHEA-COMP:17339"/>
        <dbReference type="Rhea" id="RHEA-COMP:17340"/>
        <dbReference type="ChEBI" id="CHEBI:33019"/>
        <dbReference type="ChEBI" id="CHEBI:61560"/>
        <dbReference type="ChEBI" id="CHEBI:173112"/>
        <dbReference type="EC" id="2.7.7.7"/>
    </reaction>
</comment>
<organism evidence="14 15">
    <name type="scientific">Candidatus Thermofonsia Clade 3 bacterium</name>
    <dbReference type="NCBI Taxonomy" id="2364212"/>
    <lineage>
        <taxon>Bacteria</taxon>
        <taxon>Bacillati</taxon>
        <taxon>Chloroflexota</taxon>
        <taxon>Candidatus Thermofontia</taxon>
        <taxon>Candidatus Thermofonsia Clade 3</taxon>
    </lineage>
</organism>
<dbReference type="InterPro" id="IPR003587">
    <property type="entry name" value="Hint_dom_N"/>
</dbReference>
<evidence type="ECO:0000256" key="8">
    <source>
        <dbReference type="ARBA" id="ARBA00022813"/>
    </source>
</evidence>
<dbReference type="InterPro" id="IPR012340">
    <property type="entry name" value="NA-bd_OB-fold"/>
</dbReference>
<dbReference type="PRINTS" id="PR00379">
    <property type="entry name" value="INTEIN"/>
</dbReference>
<dbReference type="InterPro" id="IPR006142">
    <property type="entry name" value="INTEIN"/>
</dbReference>
<dbReference type="NCBIfam" id="TIGR01443">
    <property type="entry name" value="intein_Cterm"/>
    <property type="match status" value="1"/>
</dbReference>
<evidence type="ECO:0000256" key="7">
    <source>
        <dbReference type="ARBA" id="ARBA00022705"/>
    </source>
</evidence>
<keyword evidence="8" id="KW-0068">Autocatalytic cleavage</keyword>
<dbReference type="Gene3D" id="1.10.150.870">
    <property type="match status" value="1"/>
</dbReference>
<sequence>MGFVHLHVHSEYSLLDGFGNIKKLVRRAKELDMPALALTDHGAMYGAIEFFDVCSELGVKPIIGIELYLCKRGRRMQDKDVNFDRSPHHLLLLAMNNEGYKNLMRLSSLAQLEGYYYKPRIDHDALAQYHQGLICTSGCPSAEIPRLIQQGQFEQARHVAQWYLDLFGDRFYFELQDHDLPELKLINETLIAWSKEMGVPLIATNDVHYVLREDAPSHDLMLCIQTDALLSDKNRMRFNNDSYYLKSEAEMAELFGQIAPEALTNTLAVADRCDVTLKSKTFHLPHFQLPDGFASDADYLRHLCYRGFEEKYGIPAQAASDASADEPIDLTRRSPLALPESRNNPALRPSALRQRLEYELSVIIEMGFATYFLIVWDLIRFAREAGIWWNVRGSAAGSMVSYVLGLSYIEPVSNDLLFERFLNPGRVSMPDIDMDFPDDQRGLLVDYTIAKYGRENVAQIITFGTMAARAALKDVGRVLDIPLNEVSRITALVPAIPGKPITLTQALEQVPELKRLYEGAPHVRELYDRAVKVEGTVRNAGTHAAGVVIADRPLIEYTPLNRLTGTPLTPQLNAVTQFEMTHLESIGLLKMDYLGLSTLTIMRKACELIEQRHGVRLNLTNIPIHDRRIYELLSRGDVQGVFQVEGTGMRNLMMQMKPTRFQHVVAALALFRPGPMEYIPTYIRRMHGEEQVEYRHPDLAPALGETYGICITGDAVLFDPITGRRCRMDEAQHVPDLHLQSVAEDLSPAVGRVVHWVHNGKKPVYRLTLRNGASIKMTSDHRVLTEDGWMPLSALKPGDFIATPRQLLGPSRDYDRDRLRVLAYLIADGDLGNLAAVNFVSKDPALLDEYRRCLRAFPDVRETKVQQARQVWRIGAAKAQASAYHEPNAVLAWLRELGLKHMPGAERGGCRSDEKCVPNFVFGLSQEAIAFFLASLWDCDGYVGRKLCHYRTISAQLAHDIQTLLLRLGIRSVIYTNAYHAPSRGARLAYQVTVYETTALMEWLAPFMLTQKRAVACKSRDGHTIRRADFIAEVNAALSISRKAMQRNFGLSAQHFYPRALQRPRISAYVVEPLAQAAPLPETLKRLSVIWEEIVKIEPAGIEDVYDLTVEGFHNFVANNIIVHNCVYQEQIMRLARDIAGYSVGEADTIRKAVAKKNAEQLLKHKTKFREGAVKKGYSAELADAIFGDIEYFARYGFPKAHAADYAAITCQTAWLKACYPLEYICALLTCESGNTEKITALIADAKLHGIKILPPSVNASDADFTIETPPNFKAKDSIGAIRFGLMAIKGVGEGPVRAIVEARKQGGRFKSLDDFCRRVDMTALNKRALESLIKGGAFDDFGSRPQLLAVVDQMIGVATTARRAAERGQGMLFGGLGDAGGETLIVLPKHVREIPRKQLLQDEKELLGTYISAHPLQAQLDALQHQITHTSASLTEGDNGQKVVVAGVVSSIRPHTTKAGKPMAFGELEDMYGRLELTIFPKTWEKFQDKFQKDKALLVWGKAEVQPGGTPKILVEKVRDSFEIARSADDAPAAYSDISEPSHAVAEEVINAYFDSQPAQPMHAPPPSSTDAAALDEINFTDDNISPPHPFPSGTDDLTVTSRHGANEAAPSLDTSNDGGQPALAAEGEPAAIENPHPSAKDSPSISADRKPLHIVMHRNGDPRSDVAKLEAVLQTLRKYPGDQPFALTLQQANGKAVTLDFPNDATRDCPELRRELTALLGAQCIV</sequence>
<reference evidence="14 15" key="1">
    <citation type="submission" date="2017-11" db="EMBL/GenBank/DDBJ databases">
        <title>Evolution of Phototrophy in the Chloroflexi Phylum Driven by Horizontal Gene Transfer.</title>
        <authorList>
            <person name="Ward L.M."/>
            <person name="Hemp J."/>
            <person name="Shih P.M."/>
            <person name="Mcglynn S.E."/>
            <person name="Fischer W."/>
        </authorList>
    </citation>
    <scope>NUCLEOTIDE SEQUENCE [LARGE SCALE GENOMIC DNA]</scope>
    <source>
        <strain evidence="14">JP3_7</strain>
    </source>
</reference>
<dbReference type="PROSITE" id="PS50819">
    <property type="entry name" value="INTEIN_ENDONUCLEASE"/>
    <property type="match status" value="1"/>
</dbReference>
<evidence type="ECO:0000256" key="3">
    <source>
        <dbReference type="ARBA" id="ARBA00012417"/>
    </source>
</evidence>
<evidence type="ECO:0000256" key="6">
    <source>
        <dbReference type="ARBA" id="ARBA00022695"/>
    </source>
</evidence>
<dbReference type="InterPro" id="IPR027434">
    <property type="entry name" value="Homing_endonucl"/>
</dbReference>
<dbReference type="Pfam" id="PF14890">
    <property type="entry name" value="Intein_splicing"/>
    <property type="match status" value="1"/>
</dbReference>